<dbReference type="Proteomes" id="UP000198748">
    <property type="component" value="Unassembled WGS sequence"/>
</dbReference>
<dbReference type="InterPro" id="IPR024983">
    <property type="entry name" value="CHAT_dom"/>
</dbReference>
<keyword evidence="1" id="KW-0472">Membrane</keyword>
<keyword evidence="4" id="KW-1185">Reference proteome</keyword>
<feature type="transmembrane region" description="Helical" evidence="1">
    <location>
        <begin position="257"/>
        <end position="275"/>
    </location>
</feature>
<protein>
    <submittedName>
        <fullName evidence="3">CHAT domain-containing protein</fullName>
    </submittedName>
</protein>
<dbReference type="RefSeq" id="WP_090148612.1">
    <property type="nucleotide sequence ID" value="NZ_FNAN01000005.1"/>
</dbReference>
<name>A0A1G7D411_9BACT</name>
<dbReference type="EMBL" id="FNAN01000005">
    <property type="protein sequence ID" value="SDE46318.1"/>
    <property type="molecule type" value="Genomic_DNA"/>
</dbReference>
<proteinExistence type="predicted"/>
<evidence type="ECO:0000313" key="3">
    <source>
        <dbReference type="EMBL" id="SDE46318.1"/>
    </source>
</evidence>
<evidence type="ECO:0000259" key="2">
    <source>
        <dbReference type="Pfam" id="PF12770"/>
    </source>
</evidence>
<keyword evidence="1" id="KW-0812">Transmembrane</keyword>
<dbReference type="STRING" id="659014.SAMN04487996_105119"/>
<reference evidence="4" key="1">
    <citation type="submission" date="2016-10" db="EMBL/GenBank/DDBJ databases">
        <authorList>
            <person name="Varghese N."/>
            <person name="Submissions S."/>
        </authorList>
    </citation>
    <scope>NUCLEOTIDE SEQUENCE [LARGE SCALE GENOMIC DNA]</scope>
    <source>
        <strain evidence="4">DSM 25329</strain>
    </source>
</reference>
<evidence type="ECO:0000256" key="1">
    <source>
        <dbReference type="SAM" id="Phobius"/>
    </source>
</evidence>
<keyword evidence="1" id="KW-1133">Transmembrane helix</keyword>
<feature type="domain" description="CHAT" evidence="2">
    <location>
        <begin position="81"/>
        <end position="202"/>
    </location>
</feature>
<accession>A0A1G7D411</accession>
<evidence type="ECO:0000313" key="4">
    <source>
        <dbReference type="Proteomes" id="UP000198748"/>
    </source>
</evidence>
<sequence>MSASTSNSSPINTPVVLSYFSQSGDPNDPYLDFLQDEYRAITDSWEKYQQTASPKSINVLYPARGAADARQIDDDIRAFKHRIILFHFSGHAGSQQLLFKDGSAYAKGLAGLLGEAQNLKVVFLNGCATHDQVNLLFEQNVKAVIATRGKVNDGVAKDFSECFYEAVSSTDYTIREAFEHAVNTMIKDGRIAPETSTALIHWRGLGKENSDENDRWELFVREGFSELDSRDWWKIGVITPGRKELISGGSLWDRGQIWLSALLFTLGLAIIAYGIFFQDDIKVAGIGVASCCVGIFGFKNQQRYVTAELNPELVDESMRKKLRLL</sequence>
<dbReference type="AlphaFoldDB" id="A0A1G7D411"/>
<dbReference type="Pfam" id="PF12770">
    <property type="entry name" value="CHAT"/>
    <property type="match status" value="1"/>
</dbReference>
<organism evidence="3 4">
    <name type="scientific">Dyadobacter soli</name>
    <dbReference type="NCBI Taxonomy" id="659014"/>
    <lineage>
        <taxon>Bacteria</taxon>
        <taxon>Pseudomonadati</taxon>
        <taxon>Bacteroidota</taxon>
        <taxon>Cytophagia</taxon>
        <taxon>Cytophagales</taxon>
        <taxon>Spirosomataceae</taxon>
        <taxon>Dyadobacter</taxon>
    </lineage>
</organism>
<gene>
    <name evidence="3" type="ORF">SAMN04487996_105119</name>
</gene>
<dbReference type="OrthoDB" id="1164785at2"/>